<organism evidence="1">
    <name type="scientific">Solanum chacoense</name>
    <name type="common">Chaco potato</name>
    <dbReference type="NCBI Taxonomy" id="4108"/>
    <lineage>
        <taxon>Eukaryota</taxon>
        <taxon>Viridiplantae</taxon>
        <taxon>Streptophyta</taxon>
        <taxon>Embryophyta</taxon>
        <taxon>Tracheophyta</taxon>
        <taxon>Spermatophyta</taxon>
        <taxon>Magnoliopsida</taxon>
        <taxon>eudicotyledons</taxon>
        <taxon>Gunneridae</taxon>
        <taxon>Pentapetalae</taxon>
        <taxon>asterids</taxon>
        <taxon>lamiids</taxon>
        <taxon>Solanales</taxon>
        <taxon>Solanaceae</taxon>
        <taxon>Solanoideae</taxon>
        <taxon>Solaneae</taxon>
        <taxon>Solanum</taxon>
    </lineage>
</organism>
<dbReference type="AlphaFoldDB" id="A0A0V0HFI6"/>
<proteinExistence type="predicted"/>
<accession>A0A0V0HFI6</accession>
<sequence length="72" mass="8363">MAKQSLPWLLCPLPNPWLWESRTLILILKIFMQHYRTQYNKHWSLPLIHDGGDKVICSGGRLTPSSSIKVFT</sequence>
<reference evidence="1" key="1">
    <citation type="submission" date="2015-12" db="EMBL/GenBank/DDBJ databases">
        <title>Gene expression during late stages of embryo sac development: a critical building block for successful pollen-pistil interactions.</title>
        <authorList>
            <person name="Liu Y."/>
            <person name="Joly V."/>
            <person name="Sabar M."/>
            <person name="Matton D.P."/>
        </authorList>
    </citation>
    <scope>NUCLEOTIDE SEQUENCE</scope>
</reference>
<dbReference type="EMBL" id="GEDG01020539">
    <property type="protein sequence ID" value="JAP19037.1"/>
    <property type="molecule type" value="Transcribed_RNA"/>
</dbReference>
<name>A0A0V0HFI6_SOLCH</name>
<evidence type="ECO:0000313" key="1">
    <source>
        <dbReference type="EMBL" id="JAP19037.1"/>
    </source>
</evidence>
<protein>
    <submittedName>
        <fullName evidence="1">Putative ovule protein</fullName>
    </submittedName>
</protein>